<accession>A0ABS6B2K0</accession>
<dbReference type="RefSeq" id="WP_215918349.1">
    <property type="nucleotide sequence ID" value="NZ_JAHKNI010000005.1"/>
</dbReference>
<keyword evidence="2" id="KW-1185">Reference proteome</keyword>
<reference evidence="1 2" key="1">
    <citation type="submission" date="2021-06" db="EMBL/GenBank/DDBJ databases">
        <title>Actinomycetes sequencing.</title>
        <authorList>
            <person name="Shan Q."/>
        </authorList>
    </citation>
    <scope>NUCLEOTIDE SEQUENCE [LARGE SCALE GENOMIC DNA]</scope>
    <source>
        <strain evidence="1 2">NEAU-G5</strain>
    </source>
</reference>
<evidence type="ECO:0000313" key="1">
    <source>
        <dbReference type="EMBL" id="MBU3063478.1"/>
    </source>
</evidence>
<comment type="caution">
    <text evidence="1">The sequence shown here is derived from an EMBL/GenBank/DDBJ whole genome shotgun (WGS) entry which is preliminary data.</text>
</comment>
<dbReference type="Proteomes" id="UP000733379">
    <property type="component" value="Unassembled WGS sequence"/>
</dbReference>
<proteinExistence type="predicted"/>
<protein>
    <submittedName>
        <fullName evidence="1">Uncharacterized protein</fullName>
    </submittedName>
</protein>
<evidence type="ECO:0000313" key="2">
    <source>
        <dbReference type="Proteomes" id="UP000733379"/>
    </source>
</evidence>
<sequence>MTLIAAMSAAAVVCPELHSDPQLDVRRGRLARAMPLEARPPVFAAE</sequence>
<name>A0ABS6B2K0_9NOCA</name>
<dbReference type="EMBL" id="JAHKNI010000005">
    <property type="protein sequence ID" value="MBU3063478.1"/>
    <property type="molecule type" value="Genomic_DNA"/>
</dbReference>
<gene>
    <name evidence="1" type="ORF">KO481_18315</name>
</gene>
<organism evidence="1 2">
    <name type="scientific">Nocardia albiluteola</name>
    <dbReference type="NCBI Taxonomy" id="2842303"/>
    <lineage>
        <taxon>Bacteria</taxon>
        <taxon>Bacillati</taxon>
        <taxon>Actinomycetota</taxon>
        <taxon>Actinomycetes</taxon>
        <taxon>Mycobacteriales</taxon>
        <taxon>Nocardiaceae</taxon>
        <taxon>Nocardia</taxon>
    </lineage>
</organism>